<dbReference type="GO" id="GO:0042393">
    <property type="term" value="F:histone binding"/>
    <property type="evidence" value="ECO:0007669"/>
    <property type="project" value="UniProtKB-ARBA"/>
</dbReference>
<name>A0A4Y7JUL3_PAPSO</name>
<dbReference type="Pfam" id="PF00956">
    <property type="entry name" value="NAP"/>
    <property type="match status" value="2"/>
</dbReference>
<dbReference type="EMBL" id="CM010720">
    <property type="protein sequence ID" value="RZC64256.1"/>
    <property type="molecule type" value="Genomic_DNA"/>
</dbReference>
<evidence type="ECO:0000256" key="1">
    <source>
        <dbReference type="ARBA" id="ARBA00009947"/>
    </source>
</evidence>
<organism evidence="4 5">
    <name type="scientific">Papaver somniferum</name>
    <name type="common">Opium poppy</name>
    <dbReference type="NCBI Taxonomy" id="3469"/>
    <lineage>
        <taxon>Eukaryota</taxon>
        <taxon>Viridiplantae</taxon>
        <taxon>Streptophyta</taxon>
        <taxon>Embryophyta</taxon>
        <taxon>Tracheophyta</taxon>
        <taxon>Spermatophyta</taxon>
        <taxon>Magnoliopsida</taxon>
        <taxon>Ranunculales</taxon>
        <taxon>Papaveraceae</taxon>
        <taxon>Papaveroideae</taxon>
        <taxon>Papaver</taxon>
    </lineage>
</organism>
<dbReference type="GO" id="GO:0000724">
    <property type="term" value="P:double-strand break repair via homologous recombination"/>
    <property type="evidence" value="ECO:0007669"/>
    <property type="project" value="UniProtKB-ARBA"/>
</dbReference>
<dbReference type="Gene3D" id="3.30.1120.90">
    <property type="entry name" value="Nucleosome assembly protein"/>
    <property type="match status" value="2"/>
</dbReference>
<protein>
    <recommendedName>
        <fullName evidence="6">Nucleosome assembly protein</fullName>
    </recommendedName>
</protein>
<dbReference type="Gramene" id="RZC64256">
    <property type="protein sequence ID" value="RZC64256"/>
    <property type="gene ID" value="C5167_007947"/>
</dbReference>
<evidence type="ECO:0000256" key="3">
    <source>
        <dbReference type="RuleBase" id="RU003876"/>
    </source>
</evidence>
<comment type="similarity">
    <text evidence="1 3">Belongs to the nucleosome assembly protein (NAP) family.</text>
</comment>
<dbReference type="GO" id="GO:0005634">
    <property type="term" value="C:nucleus"/>
    <property type="evidence" value="ECO:0007669"/>
    <property type="project" value="InterPro"/>
</dbReference>
<dbReference type="InterPro" id="IPR002164">
    <property type="entry name" value="NAP_family"/>
</dbReference>
<evidence type="ECO:0000313" key="5">
    <source>
        <dbReference type="Proteomes" id="UP000316621"/>
    </source>
</evidence>
<keyword evidence="5" id="KW-1185">Reference proteome</keyword>
<accession>A0A4Y7JUL3</accession>
<sequence length="401" mass="47239">MMSIEDILDICIEKGREVEDKIKKISDDARLEKLKLKEECKKKAREDEKMFAVKRKYNDKRKLLYDQRKELIKSIPDFWPTAILNCSGLQKFLSKHDREIIKFINSVVVEDGEITFFFDEKNPYLKNTCLTAIYSRTDKQIVHKKGTKILWKKDAGTTTGSENKIPGSIQSLKDIKIKSFFTRFFEPKRKTPQKPYDEVLKTIEEHLWPRVFGYFSNRWITALEAEKGIKHKIALDELLNIHLKLQTIDGEEYRESVAVEREFEKKARERQVLIEQKCNKDQRPLYQERNEIVEKFPNFWLLAFLSHYALGDLFSEEDQKIFRFVKSMCVEDEEDVVSGYTITLNFNKNPYFTNTTLIKRISFGEDGTTILSAVHINWEVIMDIATEYQHNTSVTNIRCLG</sequence>
<evidence type="ECO:0000313" key="4">
    <source>
        <dbReference type="EMBL" id="RZC64256.1"/>
    </source>
</evidence>
<gene>
    <name evidence="4" type="ORF">C5167_007947</name>
</gene>
<dbReference type="Gene3D" id="1.20.5.1500">
    <property type="match status" value="1"/>
</dbReference>
<evidence type="ECO:0000256" key="2">
    <source>
        <dbReference type="ARBA" id="ARBA00023186"/>
    </source>
</evidence>
<proteinExistence type="inferred from homology"/>
<dbReference type="InterPro" id="IPR037231">
    <property type="entry name" value="NAP-like_sf"/>
</dbReference>
<keyword evidence="2" id="KW-0143">Chaperone</keyword>
<evidence type="ECO:0008006" key="6">
    <source>
        <dbReference type="Google" id="ProtNLM"/>
    </source>
</evidence>
<dbReference type="AlphaFoldDB" id="A0A4Y7JUL3"/>
<dbReference type="STRING" id="3469.A0A4Y7JUL3"/>
<dbReference type="Proteomes" id="UP000316621">
    <property type="component" value="Chromosome 6"/>
</dbReference>
<reference evidence="4 5" key="1">
    <citation type="journal article" date="2018" name="Science">
        <title>The opium poppy genome and morphinan production.</title>
        <authorList>
            <person name="Guo L."/>
            <person name="Winzer T."/>
            <person name="Yang X."/>
            <person name="Li Y."/>
            <person name="Ning Z."/>
            <person name="He Z."/>
            <person name="Teodor R."/>
            <person name="Lu Y."/>
            <person name="Bowser T.A."/>
            <person name="Graham I.A."/>
            <person name="Ye K."/>
        </authorList>
    </citation>
    <scope>NUCLEOTIDE SEQUENCE [LARGE SCALE GENOMIC DNA]</scope>
    <source>
        <strain evidence="5">cv. HN1</strain>
        <tissue evidence="4">Leaves</tissue>
    </source>
</reference>
<dbReference type="GO" id="GO:0006334">
    <property type="term" value="P:nucleosome assembly"/>
    <property type="evidence" value="ECO:0007669"/>
    <property type="project" value="InterPro"/>
</dbReference>
<dbReference type="PANTHER" id="PTHR11875">
    <property type="entry name" value="TESTIS-SPECIFIC Y-ENCODED PROTEIN"/>
    <property type="match status" value="1"/>
</dbReference>
<dbReference type="SUPFAM" id="SSF143113">
    <property type="entry name" value="NAP-like"/>
    <property type="match status" value="2"/>
</dbReference>